<feature type="transmembrane region" description="Helical" evidence="1">
    <location>
        <begin position="33"/>
        <end position="50"/>
    </location>
</feature>
<keyword evidence="3" id="KW-1185">Reference proteome</keyword>
<gene>
    <name evidence="2" type="ORF">EHO65_01800</name>
</gene>
<proteinExistence type="predicted"/>
<dbReference type="Proteomes" id="UP000298097">
    <property type="component" value="Unassembled WGS sequence"/>
</dbReference>
<dbReference type="OrthoDB" id="328788at2"/>
<keyword evidence="1" id="KW-0812">Transmembrane</keyword>
<dbReference type="EMBL" id="RQEY01000003">
    <property type="protein sequence ID" value="TGK44157.1"/>
    <property type="molecule type" value="Genomic_DNA"/>
</dbReference>
<comment type="caution">
    <text evidence="2">The sequence shown here is derived from an EMBL/GenBank/DDBJ whole genome shotgun (WGS) entry which is preliminary data.</text>
</comment>
<sequence>MIFYLNGIEWNERRLDTAQSLGFARWYSTHTNYFLLTLLSFWNGLLFLFLENLIRKKISILFVCFGAFFITFFTADSTRVFSHLFYPAWIALWLIRFRKGFSNREKWVLGFGLLLGLAYLLAFDPFYKWGGTLIHLGPRISF</sequence>
<protein>
    <submittedName>
        <fullName evidence="2">Uncharacterized protein</fullName>
    </submittedName>
</protein>
<accession>A0A4R9HBY2</accession>
<evidence type="ECO:0000313" key="3">
    <source>
        <dbReference type="Proteomes" id="UP000298097"/>
    </source>
</evidence>
<keyword evidence="1" id="KW-1133">Transmembrane helix</keyword>
<keyword evidence="1" id="KW-0472">Membrane</keyword>
<name>A0A4R9HBY2_9LEPT</name>
<organism evidence="2 3">
    <name type="scientific">Leptospira andrefontaineae</name>
    <dbReference type="NCBI Taxonomy" id="2484976"/>
    <lineage>
        <taxon>Bacteria</taxon>
        <taxon>Pseudomonadati</taxon>
        <taxon>Spirochaetota</taxon>
        <taxon>Spirochaetia</taxon>
        <taxon>Leptospirales</taxon>
        <taxon>Leptospiraceae</taxon>
        <taxon>Leptospira</taxon>
    </lineage>
</organism>
<feature type="transmembrane region" description="Helical" evidence="1">
    <location>
        <begin position="57"/>
        <end position="74"/>
    </location>
</feature>
<evidence type="ECO:0000256" key="1">
    <source>
        <dbReference type="SAM" id="Phobius"/>
    </source>
</evidence>
<feature type="transmembrane region" description="Helical" evidence="1">
    <location>
        <begin position="107"/>
        <end position="127"/>
    </location>
</feature>
<dbReference type="AlphaFoldDB" id="A0A4R9HBY2"/>
<evidence type="ECO:0000313" key="2">
    <source>
        <dbReference type="EMBL" id="TGK44157.1"/>
    </source>
</evidence>
<feature type="transmembrane region" description="Helical" evidence="1">
    <location>
        <begin position="80"/>
        <end position="95"/>
    </location>
</feature>
<reference evidence="2" key="1">
    <citation type="journal article" date="2019" name="PLoS Negl. Trop. Dis.">
        <title>Revisiting the worldwide diversity of Leptospira species in the environment.</title>
        <authorList>
            <person name="Vincent A.T."/>
            <person name="Schiettekatte O."/>
            <person name="Bourhy P."/>
            <person name="Veyrier F.J."/>
            <person name="Picardeau M."/>
        </authorList>
    </citation>
    <scope>NUCLEOTIDE SEQUENCE [LARGE SCALE GENOMIC DNA]</scope>
    <source>
        <strain evidence="2">201800301</strain>
    </source>
</reference>